<organism evidence="1 2">
    <name type="scientific">Streptomyces niveus</name>
    <name type="common">Streptomyces spheroides</name>
    <dbReference type="NCBI Taxonomy" id="193462"/>
    <lineage>
        <taxon>Bacteria</taxon>
        <taxon>Bacillati</taxon>
        <taxon>Actinomycetota</taxon>
        <taxon>Actinomycetes</taxon>
        <taxon>Kitasatosporales</taxon>
        <taxon>Streptomycetaceae</taxon>
        <taxon>Streptomyces</taxon>
    </lineage>
</organism>
<name>A0ABZ2A7Y8_STRNV</name>
<sequence length="145" mass="15817">MTMAVGEFFLAEHDEVAVRVGPGKRHEFPAVPCEGIYPDDAALRWQILLTGSSADDREGTGRLRDVVPMANDGFTVFAVPDELRTALAVAGGDRLRATAVEWAEACYPEYEISPDAAVGLLERLAALAARGVERELSLYCWYFAP</sequence>
<dbReference type="RefSeq" id="WP_329076619.1">
    <property type="nucleotide sequence ID" value="NZ_CP108849.2"/>
</dbReference>
<dbReference type="Proteomes" id="UP001432209">
    <property type="component" value="Chromosome"/>
</dbReference>
<accession>A0ABZ2A7Y8</accession>
<keyword evidence="2" id="KW-1185">Reference proteome</keyword>
<gene>
    <name evidence="1" type="ORF">OG442_16380</name>
</gene>
<protein>
    <recommendedName>
        <fullName evidence="3">DUF4265 domain-containing protein</fullName>
    </recommendedName>
</protein>
<evidence type="ECO:0008006" key="3">
    <source>
        <dbReference type="Google" id="ProtNLM"/>
    </source>
</evidence>
<reference evidence="1" key="1">
    <citation type="submission" date="2022-10" db="EMBL/GenBank/DDBJ databases">
        <title>The complete genomes of actinobacterial strains from the NBC collection.</title>
        <authorList>
            <person name="Joergensen T.S."/>
            <person name="Alvarez Arevalo M."/>
            <person name="Sterndorff E.B."/>
            <person name="Faurdal D."/>
            <person name="Vuksanovic O."/>
            <person name="Mourched A.-S."/>
            <person name="Charusanti P."/>
            <person name="Shaw S."/>
            <person name="Blin K."/>
            <person name="Weber T."/>
        </authorList>
    </citation>
    <scope>NUCLEOTIDE SEQUENCE</scope>
    <source>
        <strain evidence="1">NBC_01432</strain>
    </source>
</reference>
<evidence type="ECO:0000313" key="1">
    <source>
        <dbReference type="EMBL" id="WUX52997.1"/>
    </source>
</evidence>
<dbReference type="EMBL" id="CP109495">
    <property type="protein sequence ID" value="WUX52997.1"/>
    <property type="molecule type" value="Genomic_DNA"/>
</dbReference>
<evidence type="ECO:0000313" key="2">
    <source>
        <dbReference type="Proteomes" id="UP001432209"/>
    </source>
</evidence>
<proteinExistence type="predicted"/>
<dbReference type="GeneID" id="91344111"/>